<feature type="signal peptide" evidence="1">
    <location>
        <begin position="1"/>
        <end position="23"/>
    </location>
</feature>
<name>A0A2W5NC10_9BACT</name>
<keyword evidence="1" id="KW-0732">Signal</keyword>
<organism evidence="2 3">
    <name type="scientific">Micavibrio aeruginosavorus</name>
    <dbReference type="NCBI Taxonomy" id="349221"/>
    <lineage>
        <taxon>Bacteria</taxon>
        <taxon>Pseudomonadati</taxon>
        <taxon>Bdellovibrionota</taxon>
        <taxon>Bdellovibrionia</taxon>
        <taxon>Bdellovibrionales</taxon>
        <taxon>Pseudobdellovibrionaceae</taxon>
        <taxon>Micavibrio</taxon>
    </lineage>
</organism>
<dbReference type="Gene3D" id="2.60.40.10">
    <property type="entry name" value="Immunoglobulins"/>
    <property type="match status" value="1"/>
</dbReference>
<dbReference type="AlphaFoldDB" id="A0A2W5NC10"/>
<dbReference type="SUPFAM" id="SSF49478">
    <property type="entry name" value="Cna protein B-type domain"/>
    <property type="match status" value="1"/>
</dbReference>
<evidence type="ECO:0000313" key="3">
    <source>
        <dbReference type="Proteomes" id="UP000249417"/>
    </source>
</evidence>
<gene>
    <name evidence="2" type="ORF">DI551_01950</name>
</gene>
<reference evidence="2 3" key="1">
    <citation type="submission" date="2017-08" db="EMBL/GenBank/DDBJ databases">
        <title>Infants hospitalized years apart are colonized by the same room-sourced microbial strains.</title>
        <authorList>
            <person name="Brooks B."/>
            <person name="Olm M.R."/>
            <person name="Firek B.A."/>
            <person name="Baker R."/>
            <person name="Thomas B.C."/>
            <person name="Morowitz M.J."/>
            <person name="Banfield J.F."/>
        </authorList>
    </citation>
    <scope>NUCLEOTIDE SEQUENCE [LARGE SCALE GENOMIC DNA]</scope>
    <source>
        <strain evidence="2">S2_005_002_R2_29</strain>
    </source>
</reference>
<evidence type="ECO:0008006" key="4">
    <source>
        <dbReference type="Google" id="ProtNLM"/>
    </source>
</evidence>
<sequence length="1056" mass="117786">MRFRCILLLVFILLPMPRNSAFADVTSDPSSDVSALSMQDRLSLAREFVQKISKGLAKADRQMASEGNKADVSGMEEGEELLFRVRLTKKLAIESPVLARVHNDELVISFRDFITALDFPIKVGDDGLRAQGWYIRENKTFDLDANLREVVTADGTYKMSDNVVAADQDVFVPAAELSKWFGFNLEPDVAGLDIQLHSPLPLPVQDRLEREKFKMRNRKIGPPELPLMAEEPRNIDYPFVDVINRTSYEKDGDGGKGQKRSDTSVRTTGDVMQGTLTTLSQFELEDKLRSARVTYKRESREAELLGPLKARRFEIGDVVNPTIPLRTHTTQGLGARVSNSDPLRNTLRPTTQITGNSLPGWDVELYKNDALIAYQRVGDDGLYIFDNVDLFRSDNNFRVVMYGPQGEIREENVYIPVDSTRLSEDETAYDVSLTANQKQTYRKQKIDDEDVGAPSLSAIIEKPIGERSAVSTGLEVTQENGEDRITGHAGVSTDIAQTLFNLDTAVEHSGEAAARFVARKDLGRHQLRNEVNIATDRFNDYEEDNKEYNIFSDAAFSGLNENTNEVFSNRFSVNGPLDLSLGKKPRYNLLLDYAQEADGDAVTQYQGGLGTSFKNLSVNQQLNYTQNDSDTEDELYTVTNLTGRVAGNRLRLLSQYDIKPESKLNRILATGQRYIRKDMELELGVQHRFDPRLTEGRAQVNWKAGFADISPAVTYNTDRDFTATLNTRIGLAKDPLSNSIKTFDRTIASSGGISAFVFLDKNGDNEFNNDDEPLPEVQIYAPQNGGREFTGGDGYAFFNNLRKLKPTDVYVNSETLKDPYWVSGFEGVSIIPREGHVTALNFPIHTAGSIDGSVYMKPASGESSPIRDVKITLYSQDGVKVRTALSEPDGYYLLDRIPPGDYYLAVDDEGYGMKMARSLPQHIHIGYEGTIIYANNIYLQEGRPDVPLVILAGNEAKAGGDSFLLNLGSYKSQLMMGIVWFKLRSWHGALLHGADVVKAPSQSLPEEKSKKYTLRLRPKINNLEESYKICAAIVRSGESCSVEIMPGSMQQIVASR</sequence>
<accession>A0A2W5NC10</accession>
<dbReference type="EMBL" id="QFQB01000006">
    <property type="protein sequence ID" value="PZQ48275.1"/>
    <property type="molecule type" value="Genomic_DNA"/>
</dbReference>
<feature type="chain" id="PRO_5015989429" description="Carboxypeptidase regulatory-like domain-containing protein" evidence="1">
    <location>
        <begin position="24"/>
        <end position="1056"/>
    </location>
</feature>
<proteinExistence type="predicted"/>
<evidence type="ECO:0000313" key="2">
    <source>
        <dbReference type="EMBL" id="PZQ48275.1"/>
    </source>
</evidence>
<dbReference type="Proteomes" id="UP000249417">
    <property type="component" value="Unassembled WGS sequence"/>
</dbReference>
<evidence type="ECO:0000256" key="1">
    <source>
        <dbReference type="SAM" id="SignalP"/>
    </source>
</evidence>
<dbReference type="InterPro" id="IPR013783">
    <property type="entry name" value="Ig-like_fold"/>
</dbReference>
<comment type="caution">
    <text evidence="2">The sequence shown here is derived from an EMBL/GenBank/DDBJ whole genome shotgun (WGS) entry which is preliminary data.</text>
</comment>
<protein>
    <recommendedName>
        <fullName evidence="4">Carboxypeptidase regulatory-like domain-containing protein</fullName>
    </recommendedName>
</protein>